<dbReference type="OrthoDB" id="6257501at2759"/>
<feature type="region of interest" description="Disordered" evidence="1">
    <location>
        <begin position="701"/>
        <end position="737"/>
    </location>
</feature>
<dbReference type="AlphaFoldDB" id="A0A8E0S2C3"/>
<dbReference type="EMBL" id="LUCM01000990">
    <property type="protein sequence ID" value="KAA0199666.1"/>
    <property type="molecule type" value="Genomic_DNA"/>
</dbReference>
<organism evidence="2 3">
    <name type="scientific">Fasciolopsis buskii</name>
    <dbReference type="NCBI Taxonomy" id="27845"/>
    <lineage>
        <taxon>Eukaryota</taxon>
        <taxon>Metazoa</taxon>
        <taxon>Spiralia</taxon>
        <taxon>Lophotrochozoa</taxon>
        <taxon>Platyhelminthes</taxon>
        <taxon>Trematoda</taxon>
        <taxon>Digenea</taxon>
        <taxon>Plagiorchiida</taxon>
        <taxon>Echinostomata</taxon>
        <taxon>Echinostomatoidea</taxon>
        <taxon>Fasciolidae</taxon>
        <taxon>Fasciolopsis</taxon>
    </lineage>
</organism>
<evidence type="ECO:0000313" key="2">
    <source>
        <dbReference type="EMBL" id="KAA0199666.1"/>
    </source>
</evidence>
<gene>
    <name evidence="2" type="ORF">FBUS_05714</name>
</gene>
<dbReference type="Proteomes" id="UP000728185">
    <property type="component" value="Unassembled WGS sequence"/>
</dbReference>
<feature type="region of interest" description="Disordered" evidence="1">
    <location>
        <begin position="450"/>
        <end position="514"/>
    </location>
</feature>
<protein>
    <submittedName>
        <fullName evidence="2">Uncharacterized protein</fullName>
    </submittedName>
</protein>
<keyword evidence="3" id="KW-1185">Reference proteome</keyword>
<proteinExistence type="predicted"/>
<sequence length="789" mass="88558">MSSDLFLMEVAAWTVTLVPSVTVPEIGGIVKFLNFKPFEFFRQVSSSEINGKNTIYHIKKNKSALFRCNLSELHHLLATIPLYVVIAHWSQEDRKMEYGQKLVGVVHVSLVKLSPKEPRENENVDHLEIRTISGLFPVRDLLGRVVGQIHMRIQLTEMNCPLHVGSSGQQLPRRIPNSTNIANSPPHFEVESHSHSTDNELPVLKSLLRELQSLRSRKGRGRYPKGSELDIVYSILSSTHSTFQMKTESDRGRFSTGRHHICTKSPREFKNKNPQKRAVSAIEHQRRISQMSTHVRRQSPPGYSVPKNRGWLRSTPVYKGPQKPMLMPRTNHTHMLRLQQLRIREQKECRSLSHSDSRSKSVSVLKPTESKSKRSGSQSEHSEVTDPVPSQQEKCRQTTRRFRPTFLKSHSIHALVGKTALVTEPINSLEKVEPESPKSDEQIGTTSCASLANSATSSPHESPRNRRRNSGRRIVKSKPSNRSTPTENCEIAQNIASPRSREFTKIRPRHSGLSPKTKYVALTRALSHPVHEELNKTDSVSGTVPISHDNSQIEEVPEIFNSTHSSLGCSKYSASLLYEGEPDVTEQTRSESRASQIVSLMYMSQSSGTQSLSSEPVKLENQKVGLTEFSRTEEEFDDETEYPKPISKTNAPMVERITNKEHTDVDRNRVLSKVHSSANPAYIFDRISSVGVVCRESGPLDAASFTGGKGEISRRTTSPSTDDESVGTVPSESDSEQLNARLNEDQLVQLPEPEFPMIKDQAAQEPMEDVIEAMRLRGSRDYIVGGTAL</sequence>
<feature type="region of interest" description="Disordered" evidence="1">
    <location>
        <begin position="288"/>
        <end position="330"/>
    </location>
</feature>
<name>A0A8E0S2C3_9TREM</name>
<dbReference type="Pfam" id="PF14924">
    <property type="entry name" value="MAP10_N"/>
    <property type="match status" value="1"/>
</dbReference>
<evidence type="ECO:0000256" key="1">
    <source>
        <dbReference type="SAM" id="MobiDB-lite"/>
    </source>
</evidence>
<comment type="caution">
    <text evidence="2">The sequence shown here is derived from an EMBL/GenBank/DDBJ whole genome shotgun (WGS) entry which is preliminary data.</text>
</comment>
<feature type="compositionally biased region" description="Basic residues" evidence="1">
    <location>
        <begin position="465"/>
        <end position="476"/>
    </location>
</feature>
<reference evidence="2" key="1">
    <citation type="submission" date="2019-05" db="EMBL/GenBank/DDBJ databases">
        <title>Annotation for the trematode Fasciolopsis buski.</title>
        <authorList>
            <person name="Choi Y.-J."/>
        </authorList>
    </citation>
    <scope>NUCLEOTIDE SEQUENCE</scope>
    <source>
        <strain evidence="2">HT</strain>
        <tissue evidence="2">Whole worm</tissue>
    </source>
</reference>
<evidence type="ECO:0000313" key="3">
    <source>
        <dbReference type="Proteomes" id="UP000728185"/>
    </source>
</evidence>
<feature type="compositionally biased region" description="Polar residues" evidence="1">
    <location>
        <begin position="450"/>
        <end position="460"/>
    </location>
</feature>
<accession>A0A8E0S2C3</accession>
<feature type="compositionally biased region" description="Polar residues" evidence="1">
    <location>
        <begin position="478"/>
        <end position="487"/>
    </location>
</feature>
<feature type="compositionally biased region" description="Basic and acidic residues" evidence="1">
    <location>
        <begin position="347"/>
        <end position="359"/>
    </location>
</feature>
<feature type="region of interest" description="Disordered" evidence="1">
    <location>
        <begin position="347"/>
        <end position="397"/>
    </location>
</feature>
<feature type="compositionally biased region" description="Polar residues" evidence="1">
    <location>
        <begin position="728"/>
        <end position="737"/>
    </location>
</feature>